<reference evidence="2 3" key="1">
    <citation type="submission" date="2019-01" db="EMBL/GenBank/DDBJ databases">
        <title>Bacillus sp. M5HDSG1-1, whole genome shotgun sequence.</title>
        <authorList>
            <person name="Tuo L."/>
        </authorList>
    </citation>
    <scope>NUCLEOTIDE SEQUENCE [LARGE SCALE GENOMIC DNA]</scope>
    <source>
        <strain evidence="2 3">M5HDSG1-1</strain>
    </source>
</reference>
<feature type="domain" description="AB hydrolase-1" evidence="1">
    <location>
        <begin position="69"/>
        <end position="314"/>
    </location>
</feature>
<dbReference type="RefSeq" id="WP_127737999.1">
    <property type="nucleotide sequence ID" value="NZ_CP196002.1"/>
</dbReference>
<protein>
    <submittedName>
        <fullName evidence="2">Alpha/beta fold hydrolase</fullName>
    </submittedName>
</protein>
<evidence type="ECO:0000313" key="2">
    <source>
        <dbReference type="EMBL" id="RVT63522.1"/>
    </source>
</evidence>
<keyword evidence="2" id="KW-0378">Hydrolase</keyword>
<dbReference type="PANTHER" id="PTHR36837:SF2">
    <property type="entry name" value="POLY(3-HYDROXYALKANOATE) POLYMERASE SUBUNIT PHAC"/>
    <property type="match status" value="1"/>
</dbReference>
<organism evidence="2 3">
    <name type="scientific">Niallia taxi</name>
    <dbReference type="NCBI Taxonomy" id="2499688"/>
    <lineage>
        <taxon>Bacteria</taxon>
        <taxon>Bacillati</taxon>
        <taxon>Bacillota</taxon>
        <taxon>Bacilli</taxon>
        <taxon>Bacillales</taxon>
        <taxon>Bacillaceae</taxon>
        <taxon>Niallia</taxon>
    </lineage>
</organism>
<dbReference type="InterPro" id="IPR000073">
    <property type="entry name" value="AB_hydrolase_1"/>
</dbReference>
<dbReference type="InterPro" id="IPR051321">
    <property type="entry name" value="PHA/PHB_synthase"/>
</dbReference>
<dbReference type="PANTHER" id="PTHR36837">
    <property type="entry name" value="POLY(3-HYDROXYALKANOATE) POLYMERASE SUBUNIT PHAC"/>
    <property type="match status" value="1"/>
</dbReference>
<comment type="caution">
    <text evidence="2">The sequence shown here is derived from an EMBL/GenBank/DDBJ whole genome shotgun (WGS) entry which is preliminary data.</text>
</comment>
<accession>A0A437KC15</accession>
<dbReference type="Gene3D" id="3.40.50.1820">
    <property type="entry name" value="alpha/beta hydrolase"/>
    <property type="match status" value="1"/>
</dbReference>
<sequence>MVIKRFSQFFGALTEEDIPVGLSEKYPIWKKNKTTLWYYPASQKKFKEPIFLIYSIVNKAYILDLAPSISLIESFTNAGYDTYLIDFGIPGFEDRDTSIDDYIIKYIDKGYQRALRHAGTDEMTVIGFCLGGTIAAVFAAVTKEKIKNLILAVSPIDFSSFPMYDKWLTALRNGEIEMEEFTDAISMVPPDFIKYGTRMIAAPVSYSHYLALLHRVGDPKYREKWLRMNKWTLDHIPLPGKAFKQLMNDYIRDNKIVEGGLEINGEPVDFKNITCNLLVFSTKYDPLVPSTLCEPIMDVVGSEDKTFVLFEGGHASLVANKNMPYPMEEWLYNHCIEIDGADSH</sequence>
<dbReference type="EMBL" id="RZTZ01000003">
    <property type="protein sequence ID" value="RVT63522.1"/>
    <property type="molecule type" value="Genomic_DNA"/>
</dbReference>
<evidence type="ECO:0000259" key="1">
    <source>
        <dbReference type="Pfam" id="PF00561"/>
    </source>
</evidence>
<proteinExistence type="predicted"/>
<keyword evidence="3" id="KW-1185">Reference proteome</keyword>
<evidence type="ECO:0000313" key="3">
    <source>
        <dbReference type="Proteomes" id="UP000288024"/>
    </source>
</evidence>
<dbReference type="AlphaFoldDB" id="A0A437KC15"/>
<gene>
    <name evidence="2" type="ORF">EM808_09615</name>
</gene>
<name>A0A437KC15_9BACI</name>
<dbReference type="InterPro" id="IPR029058">
    <property type="entry name" value="AB_hydrolase_fold"/>
</dbReference>
<dbReference type="Pfam" id="PF00561">
    <property type="entry name" value="Abhydrolase_1"/>
    <property type="match status" value="1"/>
</dbReference>
<dbReference type="GO" id="GO:0016787">
    <property type="term" value="F:hydrolase activity"/>
    <property type="evidence" value="ECO:0007669"/>
    <property type="project" value="UniProtKB-KW"/>
</dbReference>
<dbReference type="Proteomes" id="UP000288024">
    <property type="component" value="Unassembled WGS sequence"/>
</dbReference>
<dbReference type="SUPFAM" id="SSF53474">
    <property type="entry name" value="alpha/beta-Hydrolases"/>
    <property type="match status" value="1"/>
</dbReference>